<sequence>MSANRPSRHHGFRGYGAADHDRLKRALLLPVQSWERKWQYPSNGKNFKVMKWVKGNVATPTRLPIVEDTPTPTASIIQPPTEASTPQPSETEPDTASFLRPLPHLSSIPKSSSLLREASLTSAVSTPGETITTNNNNTPRDVESSLGNSPEMEGLDDDEEQMDDVIASQSIPQKNKVNSLEFEVELKQVNENIDVFKKQSTDVVFSKNQDEYIVREKSIQNDEYVVLRNDSYNRQTHQVEDYDIVQVEDFKDYNENNEEEEEEEDDDDDYGERADEYDNQDDDDYSEYGSNEFLGRTSEFEVQNDDYGEPLSDFDDQPHEYVGYGEQQVGIKSQISEFPEPQNPYQEQKVNEFTEQEESKNTKDDDIEQGQFNIDTFGQNI</sequence>
<protein>
    <submittedName>
        <fullName evidence="2">13847_t:CDS:1</fullName>
    </submittedName>
</protein>
<gene>
    <name evidence="2" type="ORF">FWILDA_LOCUS1456</name>
</gene>
<feature type="region of interest" description="Disordered" evidence="1">
    <location>
        <begin position="119"/>
        <end position="157"/>
    </location>
</feature>
<evidence type="ECO:0000313" key="2">
    <source>
        <dbReference type="EMBL" id="CAI2164219.1"/>
    </source>
</evidence>
<reference evidence="2" key="1">
    <citation type="submission" date="2022-08" db="EMBL/GenBank/DDBJ databases">
        <authorList>
            <person name="Kallberg Y."/>
            <person name="Tangrot J."/>
            <person name="Rosling A."/>
        </authorList>
    </citation>
    <scope>NUCLEOTIDE SEQUENCE</scope>
    <source>
        <strain evidence="2">Wild A</strain>
    </source>
</reference>
<dbReference type="Proteomes" id="UP001153678">
    <property type="component" value="Unassembled WGS sequence"/>
</dbReference>
<organism evidence="2 3">
    <name type="scientific">Funneliformis geosporum</name>
    <dbReference type="NCBI Taxonomy" id="1117311"/>
    <lineage>
        <taxon>Eukaryota</taxon>
        <taxon>Fungi</taxon>
        <taxon>Fungi incertae sedis</taxon>
        <taxon>Mucoromycota</taxon>
        <taxon>Glomeromycotina</taxon>
        <taxon>Glomeromycetes</taxon>
        <taxon>Glomerales</taxon>
        <taxon>Glomeraceae</taxon>
        <taxon>Funneliformis</taxon>
    </lineage>
</organism>
<feature type="region of interest" description="Disordered" evidence="1">
    <location>
        <begin position="247"/>
        <end position="320"/>
    </location>
</feature>
<feature type="compositionally biased region" description="Polar residues" evidence="1">
    <location>
        <begin position="70"/>
        <end position="90"/>
    </location>
</feature>
<dbReference type="AlphaFoldDB" id="A0A9W4SCN3"/>
<name>A0A9W4SCN3_9GLOM</name>
<accession>A0A9W4SCN3</accession>
<evidence type="ECO:0000313" key="3">
    <source>
        <dbReference type="Proteomes" id="UP001153678"/>
    </source>
</evidence>
<feature type="compositionally biased region" description="Polar residues" evidence="1">
    <location>
        <begin position="119"/>
        <end position="139"/>
    </location>
</feature>
<feature type="compositionally biased region" description="Acidic residues" evidence="1">
    <location>
        <begin position="277"/>
        <end position="286"/>
    </location>
</feature>
<dbReference type="OrthoDB" id="2595509at2759"/>
<feature type="compositionally biased region" description="Basic and acidic residues" evidence="1">
    <location>
        <begin position="349"/>
        <end position="364"/>
    </location>
</feature>
<comment type="caution">
    <text evidence="2">The sequence shown here is derived from an EMBL/GenBank/DDBJ whole genome shotgun (WGS) entry which is preliminary data.</text>
</comment>
<dbReference type="EMBL" id="CAMKVN010000140">
    <property type="protein sequence ID" value="CAI2164219.1"/>
    <property type="molecule type" value="Genomic_DNA"/>
</dbReference>
<feature type="compositionally biased region" description="Acidic residues" evidence="1">
    <location>
        <begin position="255"/>
        <end position="270"/>
    </location>
</feature>
<evidence type="ECO:0000256" key="1">
    <source>
        <dbReference type="SAM" id="MobiDB-lite"/>
    </source>
</evidence>
<feature type="region of interest" description="Disordered" evidence="1">
    <location>
        <begin position="338"/>
        <end position="381"/>
    </location>
</feature>
<proteinExistence type="predicted"/>
<feature type="compositionally biased region" description="Polar residues" evidence="1">
    <location>
        <begin position="370"/>
        <end position="381"/>
    </location>
</feature>
<feature type="compositionally biased region" description="Acidic residues" evidence="1">
    <location>
        <begin position="302"/>
        <end position="315"/>
    </location>
</feature>
<keyword evidence="3" id="KW-1185">Reference proteome</keyword>
<feature type="region of interest" description="Disordered" evidence="1">
    <location>
        <begin position="63"/>
        <end position="103"/>
    </location>
</feature>